<dbReference type="GO" id="GO:0009297">
    <property type="term" value="P:pilus assembly"/>
    <property type="evidence" value="ECO:0007669"/>
    <property type="project" value="InterPro"/>
</dbReference>
<dbReference type="HOGENOM" id="CLU_013446_10_1_7"/>
<dbReference type="eggNOG" id="COG2804">
    <property type="taxonomic scope" value="Bacteria"/>
</dbReference>
<feature type="domain" description="Bacterial type II secretion system protein E" evidence="6">
    <location>
        <begin position="390"/>
        <end position="404"/>
    </location>
</feature>
<reference evidence="7 8" key="2">
    <citation type="journal article" date="2010" name="Stand. Genomic Sci.">
        <title>Complete genome sequence of Desulfohalobium retbaense type strain (HR(100)).</title>
        <authorList>
            <person name="Spring S."/>
            <person name="Nolan M."/>
            <person name="Lapidus A."/>
            <person name="Glavina Del Rio T."/>
            <person name="Copeland A."/>
            <person name="Tice H."/>
            <person name="Cheng J.F."/>
            <person name="Lucas S."/>
            <person name="Land M."/>
            <person name="Chen F."/>
            <person name="Bruce D."/>
            <person name="Goodwin L."/>
            <person name="Pitluck S."/>
            <person name="Ivanova N."/>
            <person name="Mavromatis K."/>
            <person name="Mikhailova N."/>
            <person name="Pati A."/>
            <person name="Chen A."/>
            <person name="Palaniappan K."/>
            <person name="Hauser L."/>
            <person name="Chang Y.J."/>
            <person name="Jeffries C.D."/>
            <person name="Munk C."/>
            <person name="Kiss H."/>
            <person name="Chain P."/>
            <person name="Han C."/>
            <person name="Brettin T."/>
            <person name="Detter J.C."/>
            <person name="Schuler E."/>
            <person name="Goker M."/>
            <person name="Rohde M."/>
            <person name="Bristow J."/>
            <person name="Eisen J.A."/>
            <person name="Markowitz V."/>
            <person name="Hugenholtz P."/>
            <person name="Kyrpides N.C."/>
            <person name="Klenk H.P."/>
        </authorList>
    </citation>
    <scope>NUCLEOTIDE SEQUENCE [LARGE SCALE GENOMIC DNA]</scope>
    <source>
        <strain evidence="7 8">DSM 5692</strain>
    </source>
</reference>
<dbReference type="SUPFAM" id="SSF160246">
    <property type="entry name" value="EspE N-terminal domain-like"/>
    <property type="match status" value="1"/>
</dbReference>
<organism evidence="7 8">
    <name type="scientific">Desulfohalobium retbaense (strain ATCC 49708 / DSM 5692 / JCM 16813 / HR100)</name>
    <dbReference type="NCBI Taxonomy" id="485915"/>
    <lineage>
        <taxon>Bacteria</taxon>
        <taxon>Pseudomonadati</taxon>
        <taxon>Thermodesulfobacteriota</taxon>
        <taxon>Desulfovibrionia</taxon>
        <taxon>Desulfovibrionales</taxon>
        <taxon>Desulfohalobiaceae</taxon>
        <taxon>Desulfohalobium</taxon>
    </lineage>
</organism>
<dbReference type="STRING" id="485915.Dret_1103"/>
<dbReference type="FunFam" id="3.30.450.90:FF:000001">
    <property type="entry name" value="Type II secretion system ATPase GspE"/>
    <property type="match status" value="1"/>
</dbReference>
<sequence>MAKQTTTEALKQWAQFTAEEIRDIEELQRQKRTSFLAAAFDKDILRDQDYLEFLSQRLSMPCAAPELFDIAQDIFELVPSELCRKYEAVPFFRHNNTLFIATADPENLLALDDIRFVTGMELAVHIATPTSIAVSLENYLKGEESGGNFGDLDEALADIAESDVEISRKSEESASEEPSVLEAASQAPVVKMVNLIIMDAIRKKASDIHIEPYEELFRVRFRIDGVLQEVMRPPMRLRNAIISRLKIMSHMDIAERRLPQDGRVKVRTPGGLEVEFRVSVLPLLYGEKVVMRLLDKSSLNLDLRDLGLEDSALEILQRAIIKPYGMILVTGPTGSGKTTTLYSAIMELNKQEVNIATAEDPVEYSLEGVNQVQVRDDIGLTFAGALRSFLRQDPDIILVGEIRDLETAEIAVKAAMTGHLVLSTLHTNDAPRTLTRLMNMGVEEYLIASSVNAIVAQRLVRKLCPFCKQDTELSQPVLDALGIDPATWDDSQVCAPRGCPKCNNTGYKGRIGLYEVLEVTETMQELILQRASVPHIHALAIEEGMLTMRQSGIEKIRQGITSAQEVLKVTA</sequence>
<dbReference type="Pfam" id="PF05157">
    <property type="entry name" value="MshEN"/>
    <property type="match status" value="1"/>
</dbReference>
<dbReference type="EMBL" id="CP001734">
    <property type="protein sequence ID" value="ACV68391.1"/>
    <property type="molecule type" value="Genomic_DNA"/>
</dbReference>
<dbReference type="Gene3D" id="3.30.450.90">
    <property type="match status" value="1"/>
</dbReference>
<evidence type="ECO:0000313" key="7">
    <source>
        <dbReference type="EMBL" id="ACV68391.1"/>
    </source>
</evidence>
<keyword evidence="5" id="KW-0067">ATP-binding</keyword>
<proteinExistence type="inferred from homology"/>
<dbReference type="AlphaFoldDB" id="C8X268"/>
<dbReference type="InterPro" id="IPR007831">
    <property type="entry name" value="T2SS_GspE_N"/>
</dbReference>
<dbReference type="InterPro" id="IPR003593">
    <property type="entry name" value="AAA+_ATPase"/>
</dbReference>
<dbReference type="GO" id="GO:0005886">
    <property type="term" value="C:plasma membrane"/>
    <property type="evidence" value="ECO:0007669"/>
    <property type="project" value="TreeGrafter"/>
</dbReference>
<protein>
    <submittedName>
        <fullName evidence="7">Type IV-A pilus assembly ATPase PilB</fullName>
    </submittedName>
</protein>
<dbReference type="PANTHER" id="PTHR30258:SF1">
    <property type="entry name" value="PROTEIN TRANSPORT PROTEIN HOFB HOMOLOG"/>
    <property type="match status" value="1"/>
</dbReference>
<evidence type="ECO:0000259" key="6">
    <source>
        <dbReference type="PROSITE" id="PS00662"/>
    </source>
</evidence>
<dbReference type="SMART" id="SM00382">
    <property type="entry name" value="AAA"/>
    <property type="match status" value="1"/>
</dbReference>
<dbReference type="InterPro" id="IPR013374">
    <property type="entry name" value="ATPase_typ4_pilus-assembl_PilB"/>
</dbReference>
<name>C8X268_DESRD</name>
<comment type="similarity">
    <text evidence="2">Belongs to the GSP E family.</text>
</comment>
<gene>
    <name evidence="7" type="ordered locus">Dret_1103</name>
</gene>
<accession>C8X268</accession>
<evidence type="ECO:0000256" key="2">
    <source>
        <dbReference type="ARBA" id="ARBA00006611"/>
    </source>
</evidence>
<dbReference type="PROSITE" id="PS00662">
    <property type="entry name" value="T2SP_E"/>
    <property type="match status" value="1"/>
</dbReference>
<dbReference type="Gene3D" id="3.30.300.160">
    <property type="entry name" value="Type II secretion system, protein E, N-terminal domain"/>
    <property type="match status" value="1"/>
</dbReference>
<dbReference type="GO" id="GO:0005737">
    <property type="term" value="C:cytoplasm"/>
    <property type="evidence" value="ECO:0007669"/>
    <property type="project" value="UniProtKB-SubCell"/>
</dbReference>
<evidence type="ECO:0000256" key="4">
    <source>
        <dbReference type="ARBA" id="ARBA00022741"/>
    </source>
</evidence>
<dbReference type="Gene3D" id="3.40.50.300">
    <property type="entry name" value="P-loop containing nucleotide triphosphate hydrolases"/>
    <property type="match status" value="1"/>
</dbReference>
<comment type="subcellular location">
    <subcellularLocation>
        <location evidence="1">Cytoplasm</location>
    </subcellularLocation>
</comment>
<dbReference type="InterPro" id="IPR037257">
    <property type="entry name" value="T2SS_E_N_sf"/>
</dbReference>
<dbReference type="Pfam" id="PF00437">
    <property type="entry name" value="T2SSE"/>
    <property type="match status" value="1"/>
</dbReference>
<dbReference type="SUPFAM" id="SSF52540">
    <property type="entry name" value="P-loop containing nucleoside triphosphate hydrolases"/>
    <property type="match status" value="1"/>
</dbReference>
<keyword evidence="8" id="KW-1185">Reference proteome</keyword>
<dbReference type="RefSeq" id="WP_015751542.1">
    <property type="nucleotide sequence ID" value="NC_013223.1"/>
</dbReference>
<keyword evidence="3" id="KW-0963">Cytoplasm</keyword>
<dbReference type="GO" id="GO:0005524">
    <property type="term" value="F:ATP binding"/>
    <property type="evidence" value="ECO:0007669"/>
    <property type="project" value="UniProtKB-KW"/>
</dbReference>
<dbReference type="NCBIfam" id="TIGR02538">
    <property type="entry name" value="type_IV_pilB"/>
    <property type="match status" value="1"/>
</dbReference>
<dbReference type="KEGG" id="drt:Dret_1103"/>
<dbReference type="OrthoDB" id="9805147at2"/>
<evidence type="ECO:0000256" key="5">
    <source>
        <dbReference type="ARBA" id="ARBA00022840"/>
    </source>
</evidence>
<evidence type="ECO:0000313" key="8">
    <source>
        <dbReference type="Proteomes" id="UP000001052"/>
    </source>
</evidence>
<dbReference type="PANTHER" id="PTHR30258">
    <property type="entry name" value="TYPE II SECRETION SYSTEM PROTEIN GSPE-RELATED"/>
    <property type="match status" value="1"/>
</dbReference>
<evidence type="ECO:0000256" key="1">
    <source>
        <dbReference type="ARBA" id="ARBA00004496"/>
    </source>
</evidence>
<dbReference type="InterPro" id="IPR001482">
    <property type="entry name" value="T2SS/T4SS_dom"/>
</dbReference>
<evidence type="ECO:0000256" key="3">
    <source>
        <dbReference type="ARBA" id="ARBA00022490"/>
    </source>
</evidence>
<dbReference type="InterPro" id="IPR027417">
    <property type="entry name" value="P-loop_NTPase"/>
</dbReference>
<dbReference type="Proteomes" id="UP000001052">
    <property type="component" value="Chromosome"/>
</dbReference>
<dbReference type="FunFam" id="3.40.50.300:FF:000398">
    <property type="entry name" value="Type IV pilus assembly ATPase PilB"/>
    <property type="match status" value="1"/>
</dbReference>
<reference evidence="8" key="1">
    <citation type="submission" date="2009-09" db="EMBL/GenBank/DDBJ databases">
        <title>The complete chromosome of Desulfohalobium retbaense DSM 5692.</title>
        <authorList>
            <consortium name="US DOE Joint Genome Institute (JGI-PGF)"/>
            <person name="Lucas S."/>
            <person name="Copeland A."/>
            <person name="Lapidus A."/>
            <person name="Glavina del Rio T."/>
            <person name="Dalin E."/>
            <person name="Tice H."/>
            <person name="Bruce D."/>
            <person name="Goodwin L."/>
            <person name="Pitluck S."/>
            <person name="Kyrpides N."/>
            <person name="Mavromatis K."/>
            <person name="Ivanova N."/>
            <person name="Mikhailova N."/>
            <person name="Munk A.C."/>
            <person name="Brettin T."/>
            <person name="Detter J.C."/>
            <person name="Han C."/>
            <person name="Tapia R."/>
            <person name="Larimer F."/>
            <person name="Land M."/>
            <person name="Hauser L."/>
            <person name="Markowitz V."/>
            <person name="Cheng J.-F."/>
            <person name="Hugenholtz P."/>
            <person name="Woyke T."/>
            <person name="Wu D."/>
            <person name="Spring S."/>
            <person name="Klenk H.-P."/>
            <person name="Eisen J.A."/>
        </authorList>
    </citation>
    <scope>NUCLEOTIDE SEQUENCE [LARGE SCALE GENOMIC DNA]</scope>
    <source>
        <strain evidence="8">DSM 5692</strain>
    </source>
</reference>
<keyword evidence="4" id="KW-0547">Nucleotide-binding</keyword>
<dbReference type="GO" id="GO:0016887">
    <property type="term" value="F:ATP hydrolysis activity"/>
    <property type="evidence" value="ECO:0007669"/>
    <property type="project" value="InterPro"/>
</dbReference>
<dbReference type="CDD" id="cd01129">
    <property type="entry name" value="PulE-GspE-like"/>
    <property type="match status" value="1"/>
</dbReference>